<dbReference type="InterPro" id="IPR036299">
    <property type="entry name" value="Polyketide_synth_docking_sf"/>
</dbReference>
<dbReference type="Gene3D" id="3.30.70.3290">
    <property type="match status" value="4"/>
</dbReference>
<feature type="active site" description="Proton donor; for dehydratase activity" evidence="10">
    <location>
        <position position="6371"/>
    </location>
</feature>
<feature type="region of interest" description="N-terminal hotdog fold" evidence="10">
    <location>
        <begin position="2882"/>
        <end position="3004"/>
    </location>
</feature>
<keyword evidence="16" id="KW-1185">Reference proteome</keyword>
<dbReference type="GO" id="GO:0008270">
    <property type="term" value="F:zinc ion binding"/>
    <property type="evidence" value="ECO:0007669"/>
    <property type="project" value="InterPro"/>
</dbReference>
<dbReference type="GO" id="GO:0006633">
    <property type="term" value="P:fatty acid biosynthetic process"/>
    <property type="evidence" value="ECO:0007669"/>
    <property type="project" value="InterPro"/>
</dbReference>
<feature type="domain" description="Ketosynthase family 3 (KS3)" evidence="13">
    <location>
        <begin position="38"/>
        <end position="463"/>
    </location>
</feature>
<name>A0A840IQY5_9PSEU</name>
<dbReference type="Gene3D" id="1.10.1200.10">
    <property type="entry name" value="ACP-like"/>
    <property type="match status" value="4"/>
</dbReference>
<reference evidence="15 16" key="1">
    <citation type="submission" date="2020-08" db="EMBL/GenBank/DDBJ databases">
        <title>Sequencing the genomes of 1000 actinobacteria strains.</title>
        <authorList>
            <person name="Klenk H.-P."/>
        </authorList>
    </citation>
    <scope>NUCLEOTIDE SEQUENCE [LARGE SCALE GENOMIC DNA]</scope>
    <source>
        <strain evidence="15 16">DSM 45859</strain>
    </source>
</reference>
<dbReference type="InterPro" id="IPR036291">
    <property type="entry name" value="NAD(P)-bd_dom_sf"/>
</dbReference>
<keyword evidence="5 15" id="KW-0808">Transferase</keyword>
<keyword evidence="7" id="KW-0045">Antibiotic biosynthesis</keyword>
<dbReference type="SUPFAM" id="SSF101173">
    <property type="entry name" value="Docking domain B of the erythromycin polyketide synthase (DEBS)"/>
    <property type="match status" value="1"/>
</dbReference>
<dbReference type="Proteomes" id="UP000581769">
    <property type="component" value="Unassembled WGS sequence"/>
</dbReference>
<dbReference type="PROSITE" id="PS52019">
    <property type="entry name" value="PKS_MFAS_DH"/>
    <property type="match status" value="4"/>
</dbReference>
<dbReference type="Gene3D" id="3.10.129.110">
    <property type="entry name" value="Polyketide synthase dehydratase"/>
    <property type="match status" value="4"/>
</dbReference>
<dbReference type="PROSITE" id="PS01162">
    <property type="entry name" value="QOR_ZETA_CRYSTAL"/>
    <property type="match status" value="2"/>
</dbReference>
<dbReference type="FunFam" id="3.40.47.10:FF:000019">
    <property type="entry name" value="Polyketide synthase type I"/>
    <property type="match status" value="4"/>
</dbReference>
<dbReference type="SUPFAM" id="SSF51735">
    <property type="entry name" value="NAD(P)-binding Rossmann-fold domains"/>
    <property type="match status" value="10"/>
</dbReference>
<dbReference type="EMBL" id="JACHMG010000001">
    <property type="protein sequence ID" value="MBB4683797.1"/>
    <property type="molecule type" value="Genomic_DNA"/>
</dbReference>
<dbReference type="SMART" id="SM00826">
    <property type="entry name" value="PKS_DH"/>
    <property type="match status" value="4"/>
</dbReference>
<dbReference type="GO" id="GO:0004315">
    <property type="term" value="F:3-oxoacyl-[acyl-carrier-protein] synthase activity"/>
    <property type="evidence" value="ECO:0007669"/>
    <property type="project" value="InterPro"/>
</dbReference>
<feature type="domain" description="PKS/mFAS DH" evidence="14">
    <location>
        <begin position="2882"/>
        <end position="3171"/>
    </location>
</feature>
<dbReference type="InterPro" id="IPR055123">
    <property type="entry name" value="SpnB-like_Rossmann"/>
</dbReference>
<keyword evidence="3" id="KW-0596">Phosphopantetheine</keyword>
<dbReference type="SUPFAM" id="SSF53901">
    <property type="entry name" value="Thiolase-like"/>
    <property type="match status" value="4"/>
</dbReference>
<dbReference type="Pfam" id="PF02801">
    <property type="entry name" value="Ketoacyl-synt_C"/>
    <property type="match status" value="4"/>
</dbReference>
<feature type="active site" description="Proton acceptor; for dehydratase activity" evidence="10">
    <location>
        <position position="2914"/>
    </location>
</feature>
<dbReference type="InterPro" id="IPR020806">
    <property type="entry name" value="PKS_PP-bd"/>
</dbReference>
<dbReference type="InterPro" id="IPR001227">
    <property type="entry name" value="Ac_transferase_dom_sf"/>
</dbReference>
<feature type="region of interest" description="C-terminal hotdog fold" evidence="10">
    <location>
        <begin position="1046"/>
        <end position="1180"/>
    </location>
</feature>
<dbReference type="SMART" id="SM00829">
    <property type="entry name" value="PKS_ER"/>
    <property type="match status" value="2"/>
</dbReference>
<dbReference type="Pfam" id="PF22953">
    <property type="entry name" value="SpnB_Rossmann"/>
    <property type="match status" value="2"/>
</dbReference>
<dbReference type="InterPro" id="IPR002364">
    <property type="entry name" value="Quin_OxRdtase/zeta-crystal_CS"/>
</dbReference>
<dbReference type="Gene3D" id="3.40.366.10">
    <property type="entry name" value="Malonyl-Coenzyme A Acyl Carrier Protein, domain 2"/>
    <property type="match status" value="4"/>
</dbReference>
<feature type="domain" description="PKS/mFAS DH" evidence="14">
    <location>
        <begin position="4504"/>
        <end position="4767"/>
    </location>
</feature>
<evidence type="ECO:0000256" key="10">
    <source>
        <dbReference type="PROSITE-ProRule" id="PRU01363"/>
    </source>
</evidence>
<feature type="region of interest" description="N-terminal hotdog fold" evidence="10">
    <location>
        <begin position="912"/>
        <end position="1034"/>
    </location>
</feature>
<dbReference type="Pfam" id="PF00550">
    <property type="entry name" value="PP-binding"/>
    <property type="match status" value="4"/>
</dbReference>
<dbReference type="Gene3D" id="3.40.47.10">
    <property type="match status" value="4"/>
</dbReference>
<evidence type="ECO:0000256" key="2">
    <source>
        <dbReference type="ARBA" id="ARBA00004792"/>
    </source>
</evidence>
<dbReference type="PANTHER" id="PTHR43775">
    <property type="entry name" value="FATTY ACID SYNTHASE"/>
    <property type="match status" value="1"/>
</dbReference>
<dbReference type="InterPro" id="IPR020843">
    <property type="entry name" value="ER"/>
</dbReference>
<dbReference type="PROSITE" id="PS00012">
    <property type="entry name" value="PHOSPHOPANTETHEINE"/>
    <property type="match status" value="3"/>
</dbReference>
<dbReference type="Pfam" id="PF00109">
    <property type="entry name" value="ketoacyl-synt"/>
    <property type="match status" value="4"/>
</dbReference>
<feature type="domain" description="PKS/mFAS DH" evidence="14">
    <location>
        <begin position="912"/>
        <end position="1180"/>
    </location>
</feature>
<dbReference type="InterPro" id="IPR050091">
    <property type="entry name" value="PKS_NRPS_Biosynth_Enz"/>
</dbReference>
<evidence type="ECO:0000259" key="12">
    <source>
        <dbReference type="PROSITE" id="PS50075"/>
    </source>
</evidence>
<dbReference type="PROSITE" id="PS00606">
    <property type="entry name" value="KS3_1"/>
    <property type="match status" value="4"/>
</dbReference>
<keyword evidence="8" id="KW-0511">Multifunctional enzyme</keyword>
<feature type="region of interest" description="Disordered" evidence="11">
    <location>
        <begin position="4600"/>
        <end position="4627"/>
    </location>
</feature>
<dbReference type="InterPro" id="IPR016039">
    <property type="entry name" value="Thiolase-like"/>
</dbReference>
<dbReference type="Pfam" id="PF14765">
    <property type="entry name" value="PS-DH"/>
    <property type="match status" value="4"/>
</dbReference>
<dbReference type="SMART" id="SM00827">
    <property type="entry name" value="PKS_AT"/>
    <property type="match status" value="4"/>
</dbReference>
<dbReference type="RefSeq" id="WP_221457592.1">
    <property type="nucleotide sequence ID" value="NZ_JACHMG010000001.1"/>
</dbReference>
<dbReference type="InterPro" id="IPR049551">
    <property type="entry name" value="PKS_DH_C"/>
</dbReference>
<sequence length="7352" mass="761431">MSGDTVGENDKLRDYLTRVTGELQRTRGRLSAIEERAAEPIAIVGMGCRFPGGVRSPEAFWALLTAGEHGITGFPEGRGWDVGDLVDPDPDHLGTSYVDRGGFLDGADEFDPEFFGISPREAVSMDPQQRLLLETTWEALERGGIDPTSLTGRRAGVFVGTNGQDYGRDLVKGVEGVEGYLGTGISGSVLSGRISYVLGLEGPSVTVDTACSASLVTLHLAVRALRAGECDLALSGGATVMASPDAFIEFSRQRGLARDGLVKAFAAGADGTAWGEGAGMIVLERVSDAQRNGHRVLAVVRGTAVNSDGASNGLTAPNGPSQQRVIRQALADARLSAKDVDVVEAHGTGTTLGDPIEVQALQATYGRERGGRGPLLLGSVKSNIGHTQAAAGVAGVIKMVLALQHGHLPATLHVDAPSTQVDWSPGTIELLTSARGWSTAETRRAGVSSFGISGTNSHILLEQAPAAEESTVDEPVVPVVPWVLSGRTEAALRAQARALLDVDGDPAGIGWSLDATRATFEHRAVVTGTGLDELRAGLSAVAEGAPDATTGEATGGQLAVSFTGQGAQRLGMGRELYAAYPAFAAAFDEVCALLPGVREIVFGDDAKALEDTGNAQPALFALEVALYRLVESWGVVPEFLIGHSIGELAAAHVAGVWSLEDAAELVAARGRLMSALPRGGAMCAIEADEDEVRAALVPGADVAAINGPRAVVVSGDEDAVRQVQSVFSGRRTKRLAVSHAFHSARMEGMLAEFGEVARRVTYRTPEIALVSNVTGRIAATAEITDPQYWVRHVREAVRFADGVRALADAGVTRFLELGPDGVLSAAGQDSVDGLADGLFVPALRRDRPEVETLIAALAAVHVHGGTVGWAAMLAGARPVDLPTYPFQRESYWLPASTATGDAAGLGLGSIEHPLLGAAVSVADADGFLFTGSLSLRTHPWLAGHTVHGQVVVPGTALVELAVRAADETGLSALEELTLQTPLVLPETGAVQVQLWAGAPEESGRRPLTVHSRPHGAGDWTLHATGSLSAAAATPDWDLAEWPPPGAEAVSLDGRYDELAAAGLGYGETFRGLRAVWQDGDATYAEVALPESARDQAGRFGLHPALLDAALHALASGTGPARLPFAWSDVVLHASGAAELRVELTASGTDAVALRVADGTGAPVATVGSLVVRPVSAAQLRPSAGRDGLYEVAWQPVTVTGDAPRWAHWPDVAEVVVHRATGDDVHALTGEVLDVLKTFLAEERYADAKLLVWTGPSDVDPVAAAVWGLVRSAQSEHPGRFLLAGTDELTGEPAGELVGRVLAAGEPQIAVRDGELRVPRLVTPESAGRLLPPSGNWRLGLAGKGTFDQLTLEPVSEEPLGPLGVRVAVRAAGLNFRDVLNALGMYPGEAGLLGSEFAGTVLEVGADVGDLRPGDEVMGLVSGGAGPVAVAERPMITRKPAAWTHEQAASTPLVFLTAYYALVDLAGLRAGESILIHAAAGGVGMAATQLARHLGAEVYGTASEGKQHVLRAAGLDDTHIASSRTLEFAERFSGIDVVLNALAGDFVDASLRTMAPGGRFLEMGKTDIREGEGYQAFDLIDAGPERTAQMWDALIELFESGALTPLPVRSWDVREAREAFRFLSQARHIGKIALTVPRSLDPARTVLVTGGTGGLGALVARHLVRDHGVRKLLLTSRRGPDAPGAAELRAELTGLGAHVDVAACDVADRGAVAALLDDVELTGVVHAAGVLDDGTVDALTQERLDHVLGPKADAARHLHELAGDVDLFVTFSSAAGVLGAPGQGNYAAANAYLDALAAQRRAQGLAGQSLAWGPWAAGMGEAMGEAHLARLRSGGTPALPVDEGLALFDAALAAGSPLAVPVKLDLPVLAAAAVSEPLPPLLGALVKPGRRAAKSGGGQDSSLARRLAGRTEAEQDRELLDLVRTQIALVLGHVTAATVEPGRGFLDLGFDSLTAVELRNRLGAVTGLRLPATVIFDHPTPVALAGYVRAELLGDLAAGSRVRARVVDGDEPIAIVATSCRFPGASTPEELWRLVAEGREGLSPFPTDRGWDLAALFDPTPGKQGVSHTRTGGFLPAAGEFDPEFFGIAPREALAMDPQQRLLLEIAWEAFERAGIPPGTLRGSDTGVFTGAIYHEYASRLTKIPEEVEGFLGTGTSGAMMSGRVSYTFGFEGPAVSVDTACSSSLVAMHLASQALRSGECSLALAGGVTIMANPDPFVDFSKQSAMALDGRCKAFADGADGVSWGEGAGFVLLEKLSDARRNGHPVLALLKGSAVNQDGASSGLTAPNGPAQQRVIRQALANAGLSTADVDAVEAHGTGTRLGDPIEAQALLATYGQDRTEPLLLGSVKSNFGHTQAAAGVAGVIKMVEAMHHGVVPATLHVDEPSAQVDWETGAIRVATGAQPWPETGRPRRAGVSSFGFSGTNAHVVLEHVPAEESASEPAPPAVLPWVLSGRSEEALRAQAARLAEVTAEPLDVAWSLATARTAHERRAVVVGTDPAVLRAGLAAFADTGRAANVVSGRAVTGRLAALFTGQGSQRLGMGRGLAGAFPAFAAAHDEIRALLPGIADVTDADVLNRTGTAQPAIFALEVALYRLYESWGVTPDFLAGHSVGEIAAAHVAGVFSLEDAAKLVEARGRLMEALPGGGAMVAVQATESEVAGYLSDEVSLAAVNGPSAVVLSGVDSAVRAVAARFARDGRRTKHLVVSHAFHSALMEPMLAEFETVARSLSYAEPRIPIASTVTAGADFTDPAYWVTHVREPVRFADAVAHLAADGVTTFLELGPDAVLAAMGPDAVGTAAVGPEAVFVPALRKDQDEARAAVSALGAIHAAGAPVDWTRFFDGTGARPAALPTYPFQRRRFWLLPTPGGGDATALGLGALDHPLLGAAVALPERGGLVLTGRLSLDEQPWLAGHRVRGAVLLPGTAFAELAVRAGDEAGCGEVEELTLQSPLVLTTTPVQLRVSLSDADPRGRRTLAVHSRPQDADAGWDLHATGSLIPAGGEPAAETEWPPAGAEAADLDGFYATLADAGLGYGEPFRGLRAAWRRGEDVFAEVALPEGTDVTGFGLHPALLDAVLHAVGLTGGPARLPFSWTGLRLHATGASTLRAKLTPAGQDAVALTVTDGTGAPVLTAASLSLRPVGDAPLPSAAGDGVFTVDWIPVALPAEAPEIDVWRATSAEATLAELQDRLAGDGRVVVHVPGGTAEHAAVAGLVRSVQAEYPDRVILVHGTGDPGDPGDIAAAAATGEPEIAFTGDGPRVPRLARARATADPDWTLDGTVLVTGGTGGLGAQVAGRLAERHGVRHLLLVGRRGADAPGAEELRRELTGLGAEVTFAACDVADRAQLESVLALVPAEQPLTGVVHAAGLLDDGVFAAMTPERLAAVAAPKAVAAQHLHELTGDLKLFVTFSSIAGALGAPGQANYAAANGFLDGLAVQRRAEGRPGTSIAYGLWETGMGDGRAGAAGFTPLTVEAGLELFDLLALGDDPCPVATRLDLPALRAAGEVPHVLRGLVRVPRRRTAGDAEAAGLRRRLTGLPAAEQARLVTELVRTEASMVLSHTSPDAVEADRAFGDLGFDSLTAVEFRNRLGAATGLRLPATLTFDHPNPRSLAAFLLAELLGTDEEPATPVNAPAHSGEDPIVIVGMACRYPGGVTTPEQLWDLVSGGRDGVTRFPTDRGWDVEGIYDPDPDQPGKTYTREGGFLHDAGDFDPEFFGISPREALAMDPQQRLLLEVCWEAIERSGTDPATLKGSPTGVFAGVMYHDYGTRLGDVPDDVEGFLGTGTSGSVLSGRVAYTLGLEGPAVSVDTACSSSLVALHWAMQALRSGECSLALAGGVTVMATPETFIGFSRQRGLATDGRCKSFSADADGTGWAEGAGMLVLERLSDARRHGHRVLAMVNGTAVNSDGASNGLTAPNGPSQQRVIRQALAAAGVESSTVDAVEAHGTGTTLGDPIEAQALLATYGRERDAEPLYLGSVKSNFGHTQAAAGVAGIIKMVQAMHHGVLPPTLHVGTPSPHVDWETGDVELLTEGRPWPETGRSRRSAVSSFGISGTNAHVILEQAPAEAAAPREVTAPALVPWALSGRSDESLREQAVRLLSVDGEPVDVGLSLATARTAHERRAVVLGASEAQLRAGLDAVASGVDSDSVVTGRVLPGRTAMLFTGQGSQRDDMGSGLYAAFPAFAAAYDEVCAHLPGIGDGADLTRTGHAQPALFALEVALYRLAESWGVVPDFVAGHSIGEIAAAHVAGVLSLADAARLVEARGRLMEALPEGGAMVAVQASEDEVREHLTPKVSLAAVNGPGSVVLSGAASPTLKLAKKFEKLGRRTKRLEVSHAFHSALMEPMLAEFADVVRELAFDAPRIPFVSTVDGERTDRVADPEYWIEHVRATVRFTDGLSWLREAGVSKFLEVGPSAVLTALAADDAFAVPFLRADRDEVTTALTALAAAHTRGVPVDWAAFFGPTGARVVGLPTSVFERRHFWLAAGTGAGDVRAAGLRTAGHPLLGAAVPFADGDGFLFTGRLSVATHPWLAGHSAFGEVLVPGTGLLELAIRAADEAGCAGIEELTLAAPLVLQGPVDVQVLVGAADAAGRRPVSIHSRAAEGEWTEHATGTLTPEADTAPAGLAEWPPAAEPVALDGFYSDLATAGLDYGPPFRGLTTAWRTGDTVFAEVALPEDTDVAGFGLHPALLDAALHTLGLLPGEGTRLPFLFGAVTLHATGATALRVRVTASGPDTVSVLATDATGAPVATLGTVTVRAAEAPRTRPTDSLYQLTWAEVPAHQDVVAFAPLASPGEEIPPALVFTAPDGSPHDALAASLRAVRAFLADDRFAGARLVIRTDATPAGAAVRGLARSAASEHPDRFLVLEGETASTGEADVREAGVREERVREEPAAGGELPARIREEVALALATGEPEVRVRGHVTEAPRLARATAGDPVTWGAGTVLITGGTGGIGAAVARHLAASQGVNLVLTSRRGLDAPGAAGLAEELGAEVVACDVTDRAELEALVGRIGDLTGVVHAAGVLDDGVLTELTPERFGTVLRPKAGAAEVLHELTRDRPLTRFVLLSSVSGILGGPGQANYAAANALLDDLARRRHAEGLPATSLAYGLWAGGMGGRSDVDRLARAGFGAFTDAEGLALFDAALAAGTPVPVPVKLDLPTLRTLARTTEPPPVLRGLVRVPKRRGAANAAAAAGLAATLAGLSPADRETHLLDLVRRHVAGVLGHGAASIESGRAFTELGFDSLTAVELRNRLGEATGLRLPATLVFDHPTPAALAAFIGTELGGEAATADETPVVAAQPDEPIAIVAMSCRFPGGVSSPEDLWQLVADGTDAITPLPADRGWDLDRLYDPDPDHPGTSYAREGGFLHDAAEFDAEFFGISPREALTVDPQQRLLLETAHEAFERAGIDPVTLKGSATGVFAGVMYDDYASRLAATPDGMEGLLGTGSASSVLSGRVAYTFGLEGPAVSVDTACSSSLVALHWAAQALRSGECSLALVGGATVMSSPNPFIEFSRQRGLAADGRCKPFAAAADGTAWAEGAGFLLLERLSEARRHGRRILAVVKGSAVNSDGASNGLTAPNGPSQQRVIRRALAAAGVEPSGVDVVEAHGTGTALGDPIEAQAVLATYGQDRDEPLWLGSVKSNIGHTQAAAGLAGIIKVVEAMHHGVLPKTLHVDEPSPHVDWSEGAVRLLTEARPWPSAGRPRRAAVSSFGISGTNAHVVLEQAPDQPAPARTPVRPALMPWVLTARTDEALRAQAGRLLGTVGFADPVDIAYSLATTRTAFERRAVLTGNVRAGLAALAGGRTEPGVVTGRASGGKLAFLFTGQGAQRLGMGSGLYQAFPAFAAAYDEVCALLPSVREVTDADVLNRTGTAQPALFALEVALFRLLESWGIRPDLLAGHSVGELAAAHVSGVLSLADAAKLVEARGRLMQALPEGGAMVAVAASETEVAEFLSGEVGLAAVNGPEAVVLSGVAGPVHAAAAALAERGRRTKPLVVSHAFHSVLMEPMLADFEAVARSLDYAEPRIPIISTVTGQPAGELTDPAYWVRHVREPVRFADGVRALTEAGATRFAELGPDGVLSAMGLDSAPDAAFVPVLRKDRDERATAETAFARLVSSGVAVDWTAFFAGTDAHAVPLPTYAFQRERFWLDAPTPAGDAAGLGLAAAEHPLLGATVATAGEDGLVAYGRLSRAAQPWLADHAVLGTVLVPGAALVELAVRAGAELGCGRLAELTLATPVVLPGTGGLAVQVVLGAPDGDGRRPVSIHSRRPDAPAGEPWTAHATGVLATGEGHPAADPAPWPPAGAEALDVTELYPGLAEAGLQYGPVFRGLTAAWRVGGDVCAELELPEVAHGDAAAFGLHPALLDAALHAIGLLPTGDAPATRLPFLWRDVVLHAAGATAARVRVARAGDDAVRLELTDGAGAPVLTVGALLLREVTELGPAKSDALFRLGWTRVAAESGPAPATEVLPAVPPAPGTPAADTPVATHAVLTKTLAKLQEWLAGDEDAILVVRTENAVAVSTSDTVDPAAAAVWGLVRSAQSEHPGRLVLLDAAEPDVETALAVLGDETQLAVRDGVVHAARLLTAASSTDLVPPWHEPAWRLDSVERGTLDRFSFEPYPEAVAELQPREVRIATRAAGTNFRDVLNVLGMYPGDAGRIGYEASGVVVEVGSEVTDLEPGDRVMGLVQGAFGPLTFTDRDLLARVPQGWTHEQAASVPLVFLTAYYALTDLAALRAGESVLIHAAAGGVGMAATQLAKHLGAEVFGTASEGKWDVLRAAGIDDARLASSRTLDFEEKFLAATGGRGVDVVLNALTGEFIDASMRLLPRGGRFVEMGKTDVRPDGGAGGHHPDVTYRAFDVIDAGHRRIAQMWEELIALFDAGALTPLPVRAWDLRRGPEALRYLSQARHVGKVVLTIPRRPEGTVLVTGGTGGLGAVLARHLVTRHGVTDLVLTSRRGPDAPGAAELTADLTGLGATVRIEACDAADRDALAAVLERTPDLTGVVHAAGVLDDGLLTALTPERLEKVLRPKVNAAWHLHELTRDRDLAMFVLFSSAAGVLGAPGQANYAAANTFLDGLAQHRRSLGLPATSLAFGLWADGMGDTADADRMGRDGIGSFAPAEGLELFDQATGLAEPVSVPVKLDLAGLRAEPGPVPPLLRGLVRGSVRRATPVASAAEADGLKQRLAGLSQPDAEQVLLGVVRGRAAAALGHAGSEAIEPGRAFTELGFDSLTAVELRNGLDAVTGLRLPATLIFDYPTPDALAKFLQSEVVPATSVPDSALAEGIDRLAAELSAADVSTADGAAVETKLRQLVALWQKRTKPGDDADTDLDVETIDDMFALLDNEL</sequence>
<feature type="region of interest" description="C-terminal hotdog fold" evidence="10">
    <location>
        <begin position="4634"/>
        <end position="4767"/>
    </location>
</feature>
<proteinExistence type="predicted"/>
<feature type="domain" description="Ketosynthase family 3 (KS3)" evidence="13">
    <location>
        <begin position="5304"/>
        <end position="5728"/>
    </location>
</feature>
<feature type="active site" description="Proton acceptor; for dehydratase activity" evidence="10">
    <location>
        <position position="944"/>
    </location>
</feature>
<evidence type="ECO:0000256" key="8">
    <source>
        <dbReference type="ARBA" id="ARBA00023268"/>
    </source>
</evidence>
<dbReference type="CDD" id="cd05195">
    <property type="entry name" value="enoyl_red"/>
    <property type="match status" value="2"/>
</dbReference>
<dbReference type="InterPro" id="IPR036736">
    <property type="entry name" value="ACP-like_sf"/>
</dbReference>
<dbReference type="InterPro" id="IPR014031">
    <property type="entry name" value="Ketoacyl_synth_C"/>
</dbReference>
<dbReference type="InterPro" id="IPR013968">
    <property type="entry name" value="PKS_KR"/>
</dbReference>
<dbReference type="InterPro" id="IPR014043">
    <property type="entry name" value="Acyl_transferase_dom"/>
</dbReference>
<dbReference type="SMART" id="SM00825">
    <property type="entry name" value="PKS_KS"/>
    <property type="match status" value="4"/>
</dbReference>
<comment type="cofactor">
    <cofactor evidence="1">
        <name>pantetheine 4'-phosphate</name>
        <dbReference type="ChEBI" id="CHEBI:47942"/>
    </cofactor>
</comment>
<evidence type="ECO:0000256" key="3">
    <source>
        <dbReference type="ARBA" id="ARBA00022450"/>
    </source>
</evidence>
<dbReference type="Pfam" id="PF08659">
    <property type="entry name" value="KR"/>
    <property type="match status" value="4"/>
</dbReference>
<dbReference type="InterPro" id="IPR049552">
    <property type="entry name" value="PKS_DH_N"/>
</dbReference>
<dbReference type="Pfam" id="PF13602">
    <property type="entry name" value="ADH_zinc_N_2"/>
    <property type="match status" value="2"/>
</dbReference>
<evidence type="ECO:0000256" key="11">
    <source>
        <dbReference type="SAM" id="MobiDB-lite"/>
    </source>
</evidence>
<dbReference type="CDD" id="cd00833">
    <property type="entry name" value="PKS"/>
    <property type="match status" value="4"/>
</dbReference>
<dbReference type="InterPro" id="IPR057326">
    <property type="entry name" value="KR_dom"/>
</dbReference>
<feature type="active site" description="Proton donor; for dehydratase activity" evidence="10">
    <location>
        <position position="3074"/>
    </location>
</feature>
<keyword evidence="4" id="KW-0597">Phosphoprotein</keyword>
<dbReference type="InterPro" id="IPR020807">
    <property type="entry name" value="PKS_DH"/>
</dbReference>
<organism evidence="15 16">
    <name type="scientific">Amycolatopsis jiangsuensis</name>
    <dbReference type="NCBI Taxonomy" id="1181879"/>
    <lineage>
        <taxon>Bacteria</taxon>
        <taxon>Bacillati</taxon>
        <taxon>Actinomycetota</taxon>
        <taxon>Actinomycetes</taxon>
        <taxon>Pseudonocardiales</taxon>
        <taxon>Pseudonocardiaceae</taxon>
        <taxon>Amycolatopsis</taxon>
    </lineage>
</organism>
<accession>A0A840IQY5</accession>
<feature type="active site" description="Proton acceptor; for dehydratase activity" evidence="10">
    <location>
        <position position="6205"/>
    </location>
</feature>
<dbReference type="Gene3D" id="3.40.50.720">
    <property type="entry name" value="NAD(P)-binding Rossmann-like Domain"/>
    <property type="match status" value="7"/>
</dbReference>
<dbReference type="InterPro" id="IPR020841">
    <property type="entry name" value="PKS_Beta-ketoAc_synthase_dom"/>
</dbReference>
<dbReference type="InterPro" id="IPR013154">
    <property type="entry name" value="ADH-like_N"/>
</dbReference>
<dbReference type="Pfam" id="PF08240">
    <property type="entry name" value="ADH_N"/>
    <property type="match status" value="2"/>
</dbReference>
<evidence type="ECO:0000256" key="7">
    <source>
        <dbReference type="ARBA" id="ARBA00023194"/>
    </source>
</evidence>
<dbReference type="PANTHER" id="PTHR43775:SF51">
    <property type="entry name" value="INACTIVE PHENOLPHTHIOCEROL SYNTHESIS POLYKETIDE SYNTHASE TYPE I PKS1-RELATED"/>
    <property type="match status" value="1"/>
</dbReference>
<dbReference type="PROSITE" id="PS52004">
    <property type="entry name" value="KS3_2"/>
    <property type="match status" value="4"/>
</dbReference>
<feature type="domain" description="Carrier" evidence="12">
    <location>
        <begin position="1916"/>
        <end position="1991"/>
    </location>
</feature>
<feature type="active site" description="Proton acceptor; for dehydratase activity" evidence="10">
    <location>
        <position position="4536"/>
    </location>
</feature>
<dbReference type="FunFam" id="3.90.180.10:FF:000032">
    <property type="entry name" value="Probable polyketide synthase pks1"/>
    <property type="match status" value="1"/>
</dbReference>
<dbReference type="Pfam" id="PF16197">
    <property type="entry name" value="KAsynt_C_assoc"/>
    <property type="match status" value="4"/>
</dbReference>
<evidence type="ECO:0000256" key="5">
    <source>
        <dbReference type="ARBA" id="ARBA00022679"/>
    </source>
</evidence>
<dbReference type="SUPFAM" id="SSF52151">
    <property type="entry name" value="FabD/lysophospholipase-like"/>
    <property type="match status" value="4"/>
</dbReference>
<feature type="domain" description="PKS/mFAS DH" evidence="14">
    <location>
        <begin position="6173"/>
        <end position="6448"/>
    </location>
</feature>
<dbReference type="InterPro" id="IPR049900">
    <property type="entry name" value="PKS_mFAS_DH"/>
</dbReference>
<keyword evidence="9" id="KW-0012">Acyltransferase</keyword>
<evidence type="ECO:0000313" key="15">
    <source>
        <dbReference type="EMBL" id="MBB4683797.1"/>
    </source>
</evidence>
<evidence type="ECO:0000259" key="13">
    <source>
        <dbReference type="PROSITE" id="PS52004"/>
    </source>
</evidence>
<dbReference type="GO" id="GO:0031177">
    <property type="term" value="F:phosphopantetheine binding"/>
    <property type="evidence" value="ECO:0007669"/>
    <property type="project" value="InterPro"/>
</dbReference>
<dbReference type="SUPFAM" id="SSF50129">
    <property type="entry name" value="GroES-like"/>
    <property type="match status" value="2"/>
</dbReference>
<dbReference type="InterPro" id="IPR009081">
    <property type="entry name" value="PP-bd_ACP"/>
</dbReference>
<dbReference type="Pfam" id="PF21089">
    <property type="entry name" value="PKS_DH_N"/>
    <property type="match status" value="4"/>
</dbReference>
<evidence type="ECO:0000256" key="1">
    <source>
        <dbReference type="ARBA" id="ARBA00001957"/>
    </source>
</evidence>
<evidence type="ECO:0000256" key="6">
    <source>
        <dbReference type="ARBA" id="ARBA00022737"/>
    </source>
</evidence>
<dbReference type="SUPFAM" id="SSF55048">
    <property type="entry name" value="Probable ACP-binding domain of malonyl-CoA ACP transacylase"/>
    <property type="match status" value="4"/>
</dbReference>
<dbReference type="GO" id="GO:0004312">
    <property type="term" value="F:fatty acid synthase activity"/>
    <property type="evidence" value="ECO:0007669"/>
    <property type="project" value="TreeGrafter"/>
</dbReference>
<feature type="domain" description="Carrier" evidence="12">
    <location>
        <begin position="7201"/>
        <end position="7276"/>
    </location>
</feature>
<feature type="region of interest" description="N-terminal hotdog fold" evidence="10">
    <location>
        <begin position="6173"/>
        <end position="6298"/>
    </location>
</feature>
<dbReference type="Gene3D" id="3.90.180.10">
    <property type="entry name" value="Medium-chain alcohol dehydrogenases, catalytic domain"/>
    <property type="match status" value="2"/>
</dbReference>
<protein>
    <submittedName>
        <fullName evidence="15">Acyl transferase domain-containing protein/D-arabinose 1-dehydrogenase-like Zn-dependent alcohol dehydrogenase/acyl carrier protein</fullName>
    </submittedName>
</protein>
<comment type="pathway">
    <text evidence="2">Antibiotic biosynthesis.</text>
</comment>
<dbReference type="InterPro" id="IPR032821">
    <property type="entry name" value="PKS_assoc"/>
</dbReference>
<dbReference type="InterPro" id="IPR016036">
    <property type="entry name" value="Malonyl_transacylase_ACP-bd"/>
</dbReference>
<dbReference type="SMART" id="SM01294">
    <property type="entry name" value="PKS_PP_betabranch"/>
    <property type="match status" value="4"/>
</dbReference>
<dbReference type="Pfam" id="PF00698">
    <property type="entry name" value="Acyl_transf_1"/>
    <property type="match status" value="4"/>
</dbReference>
<comment type="caution">
    <text evidence="15">The sequence shown here is derived from an EMBL/GenBank/DDBJ whole genome shotgun (WGS) entry which is preliminary data.</text>
</comment>
<dbReference type="PROSITE" id="PS50075">
    <property type="entry name" value="CARRIER"/>
    <property type="match status" value="4"/>
</dbReference>
<evidence type="ECO:0000256" key="9">
    <source>
        <dbReference type="ARBA" id="ARBA00023315"/>
    </source>
</evidence>
<dbReference type="SUPFAM" id="SSF47336">
    <property type="entry name" value="ACP-like"/>
    <property type="match status" value="4"/>
</dbReference>
<feature type="region of interest" description="N-terminal hotdog fold" evidence="10">
    <location>
        <begin position="4504"/>
        <end position="4623"/>
    </location>
</feature>
<dbReference type="SMART" id="SM00822">
    <property type="entry name" value="PKS_KR"/>
    <property type="match status" value="4"/>
</dbReference>
<dbReference type="SMART" id="SM00823">
    <property type="entry name" value="PKS_PP"/>
    <property type="match status" value="4"/>
</dbReference>
<feature type="domain" description="Carrier" evidence="12">
    <location>
        <begin position="3544"/>
        <end position="3619"/>
    </location>
</feature>
<dbReference type="CDD" id="cd08956">
    <property type="entry name" value="KR_3_FAS_SDR_x"/>
    <property type="match status" value="4"/>
</dbReference>
<keyword evidence="6" id="KW-0677">Repeat</keyword>
<gene>
    <name evidence="15" type="ORF">BJY18_001282</name>
</gene>
<evidence type="ECO:0000259" key="14">
    <source>
        <dbReference type="PROSITE" id="PS52019"/>
    </source>
</evidence>
<feature type="domain" description="Ketosynthase family 3 (KS3)" evidence="13">
    <location>
        <begin position="2009"/>
        <end position="2432"/>
    </location>
</feature>
<dbReference type="InterPro" id="IPR006162">
    <property type="entry name" value="Ppantetheine_attach_site"/>
</dbReference>
<feature type="active site" description="Proton donor; for dehydratase activity" evidence="10">
    <location>
        <position position="4693"/>
    </location>
</feature>
<dbReference type="InterPro" id="IPR015083">
    <property type="entry name" value="NorB/c/GfsB-D-like_docking"/>
</dbReference>
<dbReference type="InterPro" id="IPR018201">
    <property type="entry name" value="Ketoacyl_synth_AS"/>
</dbReference>
<dbReference type="InterPro" id="IPR011032">
    <property type="entry name" value="GroES-like_sf"/>
</dbReference>
<dbReference type="Pfam" id="PF08990">
    <property type="entry name" value="Docking"/>
    <property type="match status" value="1"/>
</dbReference>
<feature type="domain" description="Carrier" evidence="12">
    <location>
        <begin position="5209"/>
        <end position="5286"/>
    </location>
</feature>
<dbReference type="FunFam" id="1.10.1200.10:FF:000007">
    <property type="entry name" value="Probable polyketide synthase pks17"/>
    <property type="match status" value="4"/>
</dbReference>
<dbReference type="FunFam" id="3.40.50.720:FF:000209">
    <property type="entry name" value="Polyketide synthase Pks12"/>
    <property type="match status" value="1"/>
</dbReference>
<dbReference type="InterPro" id="IPR014030">
    <property type="entry name" value="Ketoacyl_synth_N"/>
</dbReference>
<feature type="region of interest" description="Disordered" evidence="11">
    <location>
        <begin position="6264"/>
        <end position="6283"/>
    </location>
</feature>
<dbReference type="InterPro" id="IPR016035">
    <property type="entry name" value="Acyl_Trfase/lysoPLipase"/>
</dbReference>
<evidence type="ECO:0000256" key="4">
    <source>
        <dbReference type="ARBA" id="ARBA00022553"/>
    </source>
</evidence>
<feature type="active site" description="Proton donor; for dehydratase activity" evidence="10">
    <location>
        <position position="1107"/>
    </location>
</feature>
<dbReference type="GO" id="GO:0016491">
    <property type="term" value="F:oxidoreductase activity"/>
    <property type="evidence" value="ECO:0007669"/>
    <property type="project" value="InterPro"/>
</dbReference>
<feature type="domain" description="Ketosynthase family 3 (KS3)" evidence="13">
    <location>
        <begin position="3638"/>
        <end position="4063"/>
    </location>
</feature>
<dbReference type="GO" id="GO:0033068">
    <property type="term" value="P:macrolide biosynthetic process"/>
    <property type="evidence" value="ECO:0007669"/>
    <property type="project" value="UniProtKB-ARBA"/>
</dbReference>
<dbReference type="InterPro" id="IPR042104">
    <property type="entry name" value="PKS_dehydratase_sf"/>
</dbReference>
<evidence type="ECO:0000313" key="16">
    <source>
        <dbReference type="Proteomes" id="UP000581769"/>
    </source>
</evidence>
<feature type="region of interest" description="C-terminal hotdog fold" evidence="10">
    <location>
        <begin position="3015"/>
        <end position="3171"/>
    </location>
</feature>
<feature type="region of interest" description="C-terminal hotdog fold" evidence="10">
    <location>
        <begin position="6310"/>
        <end position="6448"/>
    </location>
</feature>